<reference evidence="1" key="1">
    <citation type="submission" date="2023-04" db="EMBL/GenBank/DDBJ databases">
        <title>Co-integrate Col3M blaNDM-1-harbouring plasmids in clinical Providencia rettgeri isolates from Argentina.</title>
        <authorList>
            <person name="de Belder D."/>
            <person name="Martino F."/>
            <person name="Tijet N."/>
            <person name="Melano R.G."/>
            <person name="Faccone D."/>
            <person name="de Mendieta J.M."/>
            <person name="Rapoport M."/>
            <person name="Albornoz E."/>
            <person name="Petroni A."/>
            <person name="Tuduri E."/>
            <person name="Derdoy L."/>
            <person name="Cogut S."/>
            <person name="Errecalde L."/>
            <person name="Pasteran F."/>
            <person name="Corso A."/>
            <person name="Gomez S.A."/>
        </authorList>
    </citation>
    <scope>NUCLEOTIDE SEQUENCE</scope>
    <source>
        <strain evidence="1">PreM15628</strain>
        <plasmid evidence="1">p15628A_320</plasmid>
    </source>
</reference>
<organism evidence="1 2">
    <name type="scientific">Providencia rettgeri</name>
    <dbReference type="NCBI Taxonomy" id="587"/>
    <lineage>
        <taxon>Bacteria</taxon>
        <taxon>Pseudomonadati</taxon>
        <taxon>Pseudomonadota</taxon>
        <taxon>Gammaproteobacteria</taxon>
        <taxon>Enterobacterales</taxon>
        <taxon>Morganellaceae</taxon>
        <taxon>Providencia</taxon>
    </lineage>
</organism>
<evidence type="ECO:0000313" key="2">
    <source>
        <dbReference type="Proteomes" id="UP000682358"/>
    </source>
</evidence>
<accession>A0AAJ6K5U8</accession>
<protein>
    <submittedName>
        <fullName evidence="1">Uncharacterized protein</fullName>
    </submittedName>
</protein>
<geneLocation type="plasmid" evidence="1 2">
    <name>p15628A_320</name>
</geneLocation>
<dbReference type="AlphaFoldDB" id="A0AAJ6K5U8"/>
<keyword evidence="1" id="KW-0614">Plasmid</keyword>
<name>A0AAJ6K5U8_PRORE</name>
<dbReference type="EMBL" id="CP123373">
    <property type="protein sequence ID" value="WHT95971.1"/>
    <property type="molecule type" value="Genomic_DNA"/>
</dbReference>
<sequence>MNQNDETGSLHLRNMPQHALDTGAQIAASLGTTRAELFRSSLVSEFTDLINICEKSEPLVAALDNTLAQQLGSTVFQPPVYNYMGVRYHKDMCEILGIKNLDDLRNILMKNTPYLIHRIKQIFSNQDGRSFRLPAGISLWAALYVELAFSSLSVIQEAERRIFCCFQTESSISKYYDDINALRKLNNLHEISSEKLKITKNGNCCSVEIYKPSNYQYGAWRIKLTIKPSTISRTEFEFPHLPQRLFNAESSEPYRTLIVTDNNYSLGFKFVDAVSEFDLYSNGSSEERNKTSLTTVADELIKLIDSYTIW</sequence>
<proteinExistence type="predicted"/>
<gene>
    <name evidence="1" type="ORF">KOF27_20925</name>
</gene>
<evidence type="ECO:0000313" key="1">
    <source>
        <dbReference type="EMBL" id="WHT95971.1"/>
    </source>
</evidence>
<dbReference type="Proteomes" id="UP000682358">
    <property type="component" value="Plasmid p15628A_320"/>
</dbReference>